<dbReference type="InterPro" id="IPR005467">
    <property type="entry name" value="His_kinase_dom"/>
</dbReference>
<keyword evidence="8" id="KW-0547">Nucleotide-binding</keyword>
<dbReference type="PANTHER" id="PTHR45528">
    <property type="entry name" value="SENSOR HISTIDINE KINASE CPXA"/>
    <property type="match status" value="1"/>
</dbReference>
<evidence type="ECO:0000256" key="13">
    <source>
        <dbReference type="ARBA" id="ARBA00023136"/>
    </source>
</evidence>
<feature type="transmembrane region" description="Helical" evidence="14">
    <location>
        <begin position="158"/>
        <end position="180"/>
    </location>
</feature>
<dbReference type="InterPro" id="IPR036890">
    <property type="entry name" value="HATPase_C_sf"/>
</dbReference>
<keyword evidence="12" id="KW-0902">Two-component regulatory system</keyword>
<feature type="domain" description="Histidine kinase" evidence="15">
    <location>
        <begin position="247"/>
        <end position="445"/>
    </location>
</feature>
<keyword evidence="10" id="KW-0067">ATP-binding</keyword>
<feature type="domain" description="HAMP" evidence="16">
    <location>
        <begin position="180"/>
        <end position="232"/>
    </location>
</feature>
<dbReference type="SUPFAM" id="SSF47384">
    <property type="entry name" value="Homodimeric domain of signal transducing histidine kinase"/>
    <property type="match status" value="1"/>
</dbReference>
<evidence type="ECO:0000256" key="5">
    <source>
        <dbReference type="ARBA" id="ARBA00022553"/>
    </source>
</evidence>
<evidence type="ECO:0000256" key="11">
    <source>
        <dbReference type="ARBA" id="ARBA00022989"/>
    </source>
</evidence>
<dbReference type="RefSeq" id="WP_204822807.1">
    <property type="nucleotide sequence ID" value="NZ_JANHOF010000037.1"/>
</dbReference>
<keyword evidence="4" id="KW-1003">Cell membrane</keyword>
<comment type="subcellular location">
    <subcellularLocation>
        <location evidence="2">Cell membrane</location>
        <topology evidence="2">Multi-pass membrane protein</topology>
    </subcellularLocation>
</comment>
<dbReference type="Gene3D" id="3.30.565.10">
    <property type="entry name" value="Histidine kinase-like ATPase, C-terminal domain"/>
    <property type="match status" value="1"/>
</dbReference>
<evidence type="ECO:0000259" key="16">
    <source>
        <dbReference type="PROSITE" id="PS50885"/>
    </source>
</evidence>
<keyword evidence="7 14" id="KW-0812">Transmembrane</keyword>
<evidence type="ECO:0000256" key="2">
    <source>
        <dbReference type="ARBA" id="ARBA00004651"/>
    </source>
</evidence>
<comment type="catalytic activity">
    <reaction evidence="1">
        <text>ATP + protein L-histidine = ADP + protein N-phospho-L-histidine.</text>
        <dbReference type="EC" id="2.7.13.3"/>
    </reaction>
</comment>
<keyword evidence="5" id="KW-0597">Phosphoprotein</keyword>
<keyword evidence="11 14" id="KW-1133">Transmembrane helix</keyword>
<dbReference type="Proteomes" id="UP001589818">
    <property type="component" value="Unassembled WGS sequence"/>
</dbReference>
<keyword evidence="18" id="KW-1185">Reference proteome</keyword>
<dbReference type="SMART" id="SM00388">
    <property type="entry name" value="HisKA"/>
    <property type="match status" value="1"/>
</dbReference>
<dbReference type="SMART" id="SM00304">
    <property type="entry name" value="HAMP"/>
    <property type="match status" value="1"/>
</dbReference>
<dbReference type="PANTHER" id="PTHR45528:SF9">
    <property type="entry name" value="SENSOR HISTIDINE KINASE YBDK"/>
    <property type="match status" value="1"/>
</dbReference>
<dbReference type="InterPro" id="IPR003594">
    <property type="entry name" value="HATPase_dom"/>
</dbReference>
<dbReference type="PROSITE" id="PS50885">
    <property type="entry name" value="HAMP"/>
    <property type="match status" value="1"/>
</dbReference>
<dbReference type="Pfam" id="PF00672">
    <property type="entry name" value="HAMP"/>
    <property type="match status" value="1"/>
</dbReference>
<dbReference type="Pfam" id="PF02518">
    <property type="entry name" value="HATPase_c"/>
    <property type="match status" value="1"/>
</dbReference>
<dbReference type="Pfam" id="PF00512">
    <property type="entry name" value="HisKA"/>
    <property type="match status" value="1"/>
</dbReference>
<evidence type="ECO:0000313" key="17">
    <source>
        <dbReference type="EMBL" id="MFC0396309.1"/>
    </source>
</evidence>
<sequence length="446" mass="50817">MNIRRSLVTKYLILILASILMWPILPALYYLPGILLKQNAIHEPLEIGKMWEHASEQLNEADEHTINEKLGRIQEQYPKATLFWVDKSGKTHMIHKRITEIPDKWTPSNLINYLARNKEQDLFTVTAVMGTDGKQGFMVFYIPKSTTTLAIKPVNGDLFLILIIFVAGVLIVMVSLLFFLSIRKRLVKLQTAMSDTGNNGMPDEVTVNNSDEIGQLEKAFNRMVTQLKSSRAREKEEENLRKKWIANISHDLRTPLTVIQQHAYTVQSNPSSPRAATSMQIIINKLNDVGKLLENLLTYTLLSAGKHPIKRETIDVIEELQHAAVEWYPVLEKEGFRVDVDLPDQELNWKVDPLWLRCILDNLVQNVIRYAKSGQYIGIGFVERNGIMRLFIEDKGEGIKHDTEAKGAGIGLSIVSFMTKEMDIDWEISSSPNGVLHYLSQNLNEN</sequence>
<keyword evidence="9 17" id="KW-0418">Kinase</keyword>
<evidence type="ECO:0000256" key="6">
    <source>
        <dbReference type="ARBA" id="ARBA00022679"/>
    </source>
</evidence>
<evidence type="ECO:0000256" key="3">
    <source>
        <dbReference type="ARBA" id="ARBA00012438"/>
    </source>
</evidence>
<dbReference type="Gene3D" id="6.10.340.10">
    <property type="match status" value="1"/>
</dbReference>
<dbReference type="InterPro" id="IPR036097">
    <property type="entry name" value="HisK_dim/P_sf"/>
</dbReference>
<proteinExistence type="predicted"/>
<dbReference type="Gene3D" id="1.10.287.130">
    <property type="match status" value="1"/>
</dbReference>
<evidence type="ECO:0000256" key="7">
    <source>
        <dbReference type="ARBA" id="ARBA00022692"/>
    </source>
</evidence>
<evidence type="ECO:0000259" key="15">
    <source>
        <dbReference type="PROSITE" id="PS50109"/>
    </source>
</evidence>
<dbReference type="CDD" id="cd06225">
    <property type="entry name" value="HAMP"/>
    <property type="match status" value="1"/>
</dbReference>
<organism evidence="17 18">
    <name type="scientific">Paenibacillus mendelii</name>
    <dbReference type="NCBI Taxonomy" id="206163"/>
    <lineage>
        <taxon>Bacteria</taxon>
        <taxon>Bacillati</taxon>
        <taxon>Bacillota</taxon>
        <taxon>Bacilli</taxon>
        <taxon>Bacillales</taxon>
        <taxon>Paenibacillaceae</taxon>
        <taxon>Paenibacillus</taxon>
    </lineage>
</organism>
<dbReference type="InterPro" id="IPR003660">
    <property type="entry name" value="HAMP_dom"/>
</dbReference>
<dbReference type="PROSITE" id="PS50109">
    <property type="entry name" value="HIS_KIN"/>
    <property type="match status" value="1"/>
</dbReference>
<dbReference type="EMBL" id="JBHLVF010000050">
    <property type="protein sequence ID" value="MFC0396309.1"/>
    <property type="molecule type" value="Genomic_DNA"/>
</dbReference>
<keyword evidence="6" id="KW-0808">Transferase</keyword>
<name>A0ABV6JK59_9BACL</name>
<reference evidence="17 18" key="1">
    <citation type="submission" date="2024-09" db="EMBL/GenBank/DDBJ databases">
        <authorList>
            <person name="Sun Q."/>
            <person name="Mori K."/>
        </authorList>
    </citation>
    <scope>NUCLEOTIDE SEQUENCE [LARGE SCALE GENOMIC DNA]</scope>
    <source>
        <strain evidence="17 18">CCM 4839</strain>
    </source>
</reference>
<dbReference type="SUPFAM" id="SSF55874">
    <property type="entry name" value="ATPase domain of HSP90 chaperone/DNA topoisomerase II/histidine kinase"/>
    <property type="match status" value="1"/>
</dbReference>
<dbReference type="InterPro" id="IPR050398">
    <property type="entry name" value="HssS/ArlS-like"/>
</dbReference>
<evidence type="ECO:0000313" key="18">
    <source>
        <dbReference type="Proteomes" id="UP001589818"/>
    </source>
</evidence>
<dbReference type="InterPro" id="IPR003661">
    <property type="entry name" value="HisK_dim/P_dom"/>
</dbReference>
<evidence type="ECO:0000256" key="1">
    <source>
        <dbReference type="ARBA" id="ARBA00000085"/>
    </source>
</evidence>
<accession>A0ABV6JK59</accession>
<evidence type="ECO:0000256" key="4">
    <source>
        <dbReference type="ARBA" id="ARBA00022475"/>
    </source>
</evidence>
<evidence type="ECO:0000256" key="8">
    <source>
        <dbReference type="ARBA" id="ARBA00022741"/>
    </source>
</evidence>
<feature type="transmembrane region" description="Helical" evidence="14">
    <location>
        <begin position="12"/>
        <end position="31"/>
    </location>
</feature>
<evidence type="ECO:0000256" key="12">
    <source>
        <dbReference type="ARBA" id="ARBA00023012"/>
    </source>
</evidence>
<evidence type="ECO:0000256" key="9">
    <source>
        <dbReference type="ARBA" id="ARBA00022777"/>
    </source>
</evidence>
<dbReference type="SUPFAM" id="SSF158472">
    <property type="entry name" value="HAMP domain-like"/>
    <property type="match status" value="1"/>
</dbReference>
<dbReference type="EC" id="2.7.13.3" evidence="3"/>
<keyword evidence="13 14" id="KW-0472">Membrane</keyword>
<dbReference type="GO" id="GO:0016301">
    <property type="term" value="F:kinase activity"/>
    <property type="evidence" value="ECO:0007669"/>
    <property type="project" value="UniProtKB-KW"/>
</dbReference>
<dbReference type="CDD" id="cd00082">
    <property type="entry name" value="HisKA"/>
    <property type="match status" value="1"/>
</dbReference>
<gene>
    <name evidence="17" type="ORF">ACFFJ8_33715</name>
</gene>
<evidence type="ECO:0000256" key="10">
    <source>
        <dbReference type="ARBA" id="ARBA00022840"/>
    </source>
</evidence>
<comment type="caution">
    <text evidence="17">The sequence shown here is derived from an EMBL/GenBank/DDBJ whole genome shotgun (WGS) entry which is preliminary data.</text>
</comment>
<protein>
    <recommendedName>
        <fullName evidence="3">histidine kinase</fullName>
        <ecNumber evidence="3">2.7.13.3</ecNumber>
    </recommendedName>
</protein>
<evidence type="ECO:0000256" key="14">
    <source>
        <dbReference type="SAM" id="Phobius"/>
    </source>
</evidence>